<dbReference type="EMBL" id="CM056812">
    <property type="protein sequence ID" value="KAJ8618096.1"/>
    <property type="molecule type" value="Genomic_DNA"/>
</dbReference>
<comment type="caution">
    <text evidence="1">The sequence shown here is derived from an EMBL/GenBank/DDBJ whole genome shotgun (WGS) entry which is preliminary data.</text>
</comment>
<proteinExistence type="predicted"/>
<accession>A0ACC2KAS0</accession>
<reference evidence="1 2" key="1">
    <citation type="journal article" date="2022" name="Hortic Res">
        <title>A haplotype resolved chromosomal level avocado genome allows analysis of novel avocado genes.</title>
        <authorList>
            <person name="Nath O."/>
            <person name="Fletcher S.J."/>
            <person name="Hayward A."/>
            <person name="Shaw L.M."/>
            <person name="Masouleh A.K."/>
            <person name="Furtado A."/>
            <person name="Henry R.J."/>
            <person name="Mitter N."/>
        </authorList>
    </citation>
    <scope>NUCLEOTIDE SEQUENCE [LARGE SCALE GENOMIC DNA]</scope>
    <source>
        <strain evidence="2">cv. Hass</strain>
    </source>
</reference>
<evidence type="ECO:0000313" key="1">
    <source>
        <dbReference type="EMBL" id="KAJ8618096.1"/>
    </source>
</evidence>
<gene>
    <name evidence="1" type="ORF">MRB53_014282</name>
</gene>
<protein>
    <submittedName>
        <fullName evidence="1">Uncharacterized protein</fullName>
    </submittedName>
</protein>
<organism evidence="1 2">
    <name type="scientific">Persea americana</name>
    <name type="common">Avocado</name>
    <dbReference type="NCBI Taxonomy" id="3435"/>
    <lineage>
        <taxon>Eukaryota</taxon>
        <taxon>Viridiplantae</taxon>
        <taxon>Streptophyta</taxon>
        <taxon>Embryophyta</taxon>
        <taxon>Tracheophyta</taxon>
        <taxon>Spermatophyta</taxon>
        <taxon>Magnoliopsida</taxon>
        <taxon>Magnoliidae</taxon>
        <taxon>Laurales</taxon>
        <taxon>Lauraceae</taxon>
        <taxon>Persea</taxon>
    </lineage>
</organism>
<dbReference type="Proteomes" id="UP001234297">
    <property type="component" value="Chromosome 4"/>
</dbReference>
<name>A0ACC2KAS0_PERAE</name>
<sequence length="113" mass="12936">MLPLSINNIPPSLKQIKGSITQWDSLQWDSNNTKLLLQPFFPSALDRDLHSGKVEEEDVVDDTNDANDEQRGSKRKADVLGERCHLDLNLPPLLMEQEIEPSPRHSKKRKTHE</sequence>
<evidence type="ECO:0000313" key="2">
    <source>
        <dbReference type="Proteomes" id="UP001234297"/>
    </source>
</evidence>
<keyword evidence="2" id="KW-1185">Reference proteome</keyword>